<dbReference type="EMBL" id="CP017707">
    <property type="protein sequence ID" value="AOZ52596.1"/>
    <property type="molecule type" value="Genomic_DNA"/>
</dbReference>
<dbReference type="AlphaFoldDB" id="A0A1D9LMT9"/>
<gene>
    <name evidence="3" type="ORF">BKX93_23020</name>
</gene>
<feature type="region of interest" description="Disordered" evidence="1">
    <location>
        <begin position="189"/>
        <end position="292"/>
    </location>
</feature>
<dbReference type="RefSeq" id="WP_070981547.1">
    <property type="nucleotide sequence ID" value="NZ_CP017707.1"/>
</dbReference>
<feature type="compositionally biased region" description="Low complexity" evidence="1">
    <location>
        <begin position="359"/>
        <end position="375"/>
    </location>
</feature>
<dbReference type="KEGG" id="cvc:BKX93_23020"/>
<reference evidence="3 4" key="1">
    <citation type="submission" date="2016-10" db="EMBL/GenBank/DDBJ databases">
        <title>Chromobacterium muskegensis sp. nov., an insecticidal bacterium isolated from Sphagnum bogs.</title>
        <authorList>
            <person name="Sparks M.E."/>
            <person name="Blackburn M.B."/>
            <person name="Gundersen-Rindal D.E."/>
            <person name="Mitchell A."/>
            <person name="Farrar R."/>
            <person name="Kuhar D."/>
        </authorList>
    </citation>
    <scope>NUCLEOTIDE SEQUENCE [LARGE SCALE GENOMIC DNA]</scope>
    <source>
        <strain evidence="3 4">21-1</strain>
    </source>
</reference>
<dbReference type="Pfam" id="PF02510">
    <property type="entry name" value="SPAN"/>
    <property type="match status" value="1"/>
</dbReference>
<feature type="region of interest" description="Disordered" evidence="1">
    <location>
        <begin position="311"/>
        <end position="447"/>
    </location>
</feature>
<feature type="compositionally biased region" description="Basic and acidic residues" evidence="1">
    <location>
        <begin position="241"/>
        <end position="251"/>
    </location>
</feature>
<feature type="compositionally biased region" description="Polar residues" evidence="1">
    <location>
        <begin position="479"/>
        <end position="490"/>
    </location>
</feature>
<sequence length="514" mass="52066">METVTAAGRWPAALKPEEAEGAASSFARLLSSPDARKPLGGDKPLSILPPPCGAGRGMDAMAESKAAVSPEGGSNQDANQMGADGLPETAGPSTVAQDVFPPLDDEAARNRSDWLAGRLAKGKRLASDSHAGAVASEPPLPAWSPPSPLQLSQRHRQEHGEPSCDAAPSGVRSSERATVGFLAGLGARACEEPSRASSPIAAAPAPPAGGRKAEASAPPVMAATPRKASMSSPSGAAGPADGKERPVDGRRASVGGAAVSGSPPALPRDRREEALSAAAAPFPPAGEKVAATSPPLSAAYAIGMDMAARGMAEAPPSGAGNAGLASGQGAPEPGRAGIADAGARGGESERAPDAPGRPKPASGAAGLAPPGMARGDAMANPVPTRAGRKHHEDAAAAVAGRQDALLPPQAMAASDGSWAPRSRSRAEGTPQSPPKAEPEQSSGIGYRFLRWGGEHAVRIQSRNGKLLLQPSDSLVQQRLSEQWLSGNPQHWNLDRDSGERQSPRPAQDEHEEDA</sequence>
<dbReference type="GeneID" id="68844071"/>
<feature type="region of interest" description="Disordered" evidence="1">
    <location>
        <begin position="1"/>
        <end position="99"/>
    </location>
</feature>
<feature type="compositionally biased region" description="Low complexity" evidence="1">
    <location>
        <begin position="228"/>
        <end position="240"/>
    </location>
</feature>
<feature type="region of interest" description="Disordered" evidence="1">
    <location>
        <begin position="479"/>
        <end position="514"/>
    </location>
</feature>
<feature type="compositionally biased region" description="Basic and acidic residues" evidence="1">
    <location>
        <begin position="492"/>
        <end position="508"/>
    </location>
</feature>
<protein>
    <recommendedName>
        <fullName evidence="2">Surface presentation of antigen domain-containing protein</fullName>
    </recommendedName>
</protein>
<proteinExistence type="predicted"/>
<evidence type="ECO:0000259" key="2">
    <source>
        <dbReference type="Pfam" id="PF02510"/>
    </source>
</evidence>
<feature type="region of interest" description="Disordered" evidence="1">
    <location>
        <begin position="120"/>
        <end position="175"/>
    </location>
</feature>
<name>A0A1D9LMT9_9NEIS</name>
<accession>A0A1D9LMT9</accession>
<dbReference type="STRING" id="1108595.BKX93_23020"/>
<evidence type="ECO:0000313" key="3">
    <source>
        <dbReference type="EMBL" id="AOZ52596.1"/>
    </source>
</evidence>
<organism evidence="3 4">
    <name type="scientific">Chromobacterium vaccinii</name>
    <dbReference type="NCBI Taxonomy" id="1108595"/>
    <lineage>
        <taxon>Bacteria</taxon>
        <taxon>Pseudomonadati</taxon>
        <taxon>Pseudomonadota</taxon>
        <taxon>Betaproteobacteria</taxon>
        <taxon>Neisseriales</taxon>
        <taxon>Chromobacteriaceae</taxon>
        <taxon>Chromobacterium</taxon>
    </lineage>
</organism>
<dbReference type="Proteomes" id="UP000178776">
    <property type="component" value="Chromosome"/>
</dbReference>
<evidence type="ECO:0000313" key="4">
    <source>
        <dbReference type="Proteomes" id="UP000178776"/>
    </source>
</evidence>
<dbReference type="InterPro" id="IPR056746">
    <property type="entry name" value="SPAN_dom"/>
</dbReference>
<feature type="domain" description="Surface presentation of antigen" evidence="2">
    <location>
        <begin position="439"/>
        <end position="512"/>
    </location>
</feature>
<feature type="compositionally biased region" description="Pro residues" evidence="1">
    <location>
        <begin position="138"/>
        <end position="148"/>
    </location>
</feature>
<evidence type="ECO:0000256" key="1">
    <source>
        <dbReference type="SAM" id="MobiDB-lite"/>
    </source>
</evidence>